<comment type="caution">
    <text evidence="2">The sequence shown here is derived from an EMBL/GenBank/DDBJ whole genome shotgun (WGS) entry which is preliminary data.</text>
</comment>
<protein>
    <submittedName>
        <fullName evidence="2">Uncharacterized protein</fullName>
    </submittedName>
</protein>
<dbReference type="Proteomes" id="UP000228531">
    <property type="component" value="Unassembled WGS sequence"/>
</dbReference>
<feature type="signal peptide" evidence="1">
    <location>
        <begin position="1"/>
        <end position="22"/>
    </location>
</feature>
<keyword evidence="3" id="KW-1185">Reference proteome</keyword>
<proteinExistence type="predicted"/>
<dbReference type="EMBL" id="PGTY01000001">
    <property type="protein sequence ID" value="PJI92303.1"/>
    <property type="molecule type" value="Genomic_DNA"/>
</dbReference>
<organism evidence="2 3">
    <name type="scientific">Yoonia maricola</name>
    <dbReference type="NCBI Taxonomy" id="420999"/>
    <lineage>
        <taxon>Bacteria</taxon>
        <taxon>Pseudomonadati</taxon>
        <taxon>Pseudomonadota</taxon>
        <taxon>Alphaproteobacteria</taxon>
        <taxon>Rhodobacterales</taxon>
        <taxon>Paracoccaceae</taxon>
        <taxon>Yoonia</taxon>
    </lineage>
</organism>
<keyword evidence="1" id="KW-0732">Signal</keyword>
<reference evidence="2 3" key="1">
    <citation type="submission" date="2017-11" db="EMBL/GenBank/DDBJ databases">
        <title>Genomic Encyclopedia of Archaeal and Bacterial Type Strains, Phase II (KMG-II): From Individual Species to Whole Genera.</title>
        <authorList>
            <person name="Goeker M."/>
        </authorList>
    </citation>
    <scope>NUCLEOTIDE SEQUENCE [LARGE SCALE GENOMIC DNA]</scope>
    <source>
        <strain evidence="2 3">DSM 29128</strain>
    </source>
</reference>
<name>A0A2M8WN05_9RHOB</name>
<evidence type="ECO:0000313" key="3">
    <source>
        <dbReference type="Proteomes" id="UP000228531"/>
    </source>
</evidence>
<sequence length="169" mass="18211">MKKARIIIVALLLFAAGTMTQAQDYSFDRGCRVVSADGTTQFQLLNILADLPAATKRWLATVPDNGGIIQVPGLDVVHDGRMITSFVLTTDDWVILDGITVGMTTSDVVATEATLDELGGVFGDTMDDPYRLCVIDLEVGKDGTVTKITTFHAPMSITWLPEPPMPAPE</sequence>
<evidence type="ECO:0000313" key="2">
    <source>
        <dbReference type="EMBL" id="PJI92303.1"/>
    </source>
</evidence>
<accession>A0A2M8WN05</accession>
<dbReference type="AlphaFoldDB" id="A0A2M8WN05"/>
<gene>
    <name evidence="2" type="ORF">BC777_1148</name>
</gene>
<evidence type="ECO:0000256" key="1">
    <source>
        <dbReference type="SAM" id="SignalP"/>
    </source>
</evidence>
<dbReference type="RefSeq" id="WP_100367134.1">
    <property type="nucleotide sequence ID" value="NZ_PGTY01000001.1"/>
</dbReference>
<feature type="chain" id="PRO_5014857496" evidence="1">
    <location>
        <begin position="23"/>
        <end position="169"/>
    </location>
</feature>